<gene>
    <name evidence="2" type="ORF">NA23_10645</name>
</gene>
<keyword evidence="3" id="KW-1185">Reference proteome</keyword>
<dbReference type="GO" id="GO:0006313">
    <property type="term" value="P:DNA transposition"/>
    <property type="evidence" value="ECO:0007669"/>
    <property type="project" value="InterPro"/>
</dbReference>
<dbReference type="GO" id="GO:0003677">
    <property type="term" value="F:DNA binding"/>
    <property type="evidence" value="ECO:0007669"/>
    <property type="project" value="InterPro"/>
</dbReference>
<evidence type="ECO:0000259" key="1">
    <source>
        <dbReference type="Pfam" id="PF01797"/>
    </source>
</evidence>
<feature type="domain" description="Transposase IS200-like" evidence="1">
    <location>
        <begin position="14"/>
        <end position="59"/>
    </location>
</feature>
<dbReference type="EMBL" id="CP014334">
    <property type="protein sequence ID" value="UOE96857.1"/>
    <property type="molecule type" value="Genomic_DNA"/>
</dbReference>
<name>A0AAJ5I560_FERIS</name>
<dbReference type="AlphaFoldDB" id="A0AAJ5I560"/>
<evidence type="ECO:0000313" key="2">
    <source>
        <dbReference type="EMBL" id="UOE96857.1"/>
    </source>
</evidence>
<dbReference type="SUPFAM" id="SSF143422">
    <property type="entry name" value="Transposase IS200-like"/>
    <property type="match status" value="1"/>
</dbReference>
<dbReference type="PANTHER" id="PTHR33360:SF2">
    <property type="entry name" value="TRANSPOSASE FOR INSERTION SEQUENCE ELEMENT IS200"/>
    <property type="match status" value="1"/>
</dbReference>
<dbReference type="PANTHER" id="PTHR33360">
    <property type="entry name" value="TRANSPOSASE FOR INSERTION SEQUENCE ELEMENT IS200"/>
    <property type="match status" value="1"/>
</dbReference>
<dbReference type="Gene3D" id="3.30.70.1290">
    <property type="entry name" value="Transposase IS200-like"/>
    <property type="match status" value="1"/>
</dbReference>
<accession>A0AAJ5I560</accession>
<dbReference type="GO" id="GO:0004803">
    <property type="term" value="F:transposase activity"/>
    <property type="evidence" value="ECO:0007669"/>
    <property type="project" value="InterPro"/>
</dbReference>
<evidence type="ECO:0000313" key="3">
    <source>
        <dbReference type="Proteomes" id="UP000093740"/>
    </source>
</evidence>
<protein>
    <submittedName>
        <fullName evidence="2">Transposase</fullName>
    </submittedName>
</protein>
<dbReference type="Pfam" id="PF01797">
    <property type="entry name" value="Y1_Tnp"/>
    <property type="match status" value="1"/>
</dbReference>
<sequence>MVFDKGIRKTRWSTYDLNYHFVWITKYRKPFLLNEIKTELERIIYSTAKNHEITVLSLCPARPRTFVRLCSSKTLSCIHY</sequence>
<organism evidence="2 3">
    <name type="scientific">Fervidobacterium islandicum</name>
    <dbReference type="NCBI Taxonomy" id="2423"/>
    <lineage>
        <taxon>Bacteria</taxon>
        <taxon>Thermotogati</taxon>
        <taxon>Thermotogota</taxon>
        <taxon>Thermotogae</taxon>
        <taxon>Thermotogales</taxon>
        <taxon>Fervidobacteriaceae</taxon>
        <taxon>Fervidobacterium</taxon>
    </lineage>
</organism>
<dbReference type="KEGG" id="fia:NA23_10645"/>
<dbReference type="InterPro" id="IPR002686">
    <property type="entry name" value="Transposase_17"/>
</dbReference>
<dbReference type="InterPro" id="IPR036515">
    <property type="entry name" value="Transposase_17_sf"/>
</dbReference>
<reference evidence="2 3" key="1">
    <citation type="journal article" date="2015" name="Stand. Genomic Sci.">
        <title>Genome sequence of a native-feather degrading extremely thermophilic Eubacterium, Fervidobacterium islandicum AW-1.</title>
        <authorList>
            <person name="Lee Y.J."/>
            <person name="Jeong H."/>
            <person name="Park G.S."/>
            <person name="Kwak Y."/>
            <person name="Lee S.J."/>
            <person name="Lee S.J."/>
            <person name="Park M.K."/>
            <person name="Kim J.Y."/>
            <person name="Kang H.K."/>
            <person name="Shin J.H."/>
            <person name="Lee D.W."/>
        </authorList>
    </citation>
    <scope>NUCLEOTIDE SEQUENCE [LARGE SCALE GENOMIC DNA]</scope>
    <source>
        <strain evidence="2 3">AW-1</strain>
    </source>
</reference>
<dbReference type="Proteomes" id="UP000093740">
    <property type="component" value="Chromosome"/>
</dbReference>
<proteinExistence type="predicted"/>